<comment type="similarity">
    <text evidence="2 13">Belongs to the RecF family.</text>
</comment>
<keyword evidence="17" id="KW-1185">Reference proteome</keyword>
<feature type="binding site" evidence="13">
    <location>
        <begin position="30"/>
        <end position="37"/>
    </location>
    <ligand>
        <name>ATP</name>
        <dbReference type="ChEBI" id="CHEBI:30616"/>
    </ligand>
</feature>
<dbReference type="Gene3D" id="3.40.50.300">
    <property type="entry name" value="P-loop containing nucleotide triphosphate hydrolases"/>
    <property type="match status" value="1"/>
</dbReference>
<dbReference type="GO" id="GO:0009432">
    <property type="term" value="P:SOS response"/>
    <property type="evidence" value="ECO:0007669"/>
    <property type="project" value="UniProtKB-UniRule"/>
</dbReference>
<sequence length="558" mass="59522">MYVRHLQLVDFRSWEKVDLALRPGPTVFVGRNGEGKTNLVEAVGYLATMSSHRVSADAPLVRHGAGQAVVRAALRREDRELLVEVEVNPGRANRVRVNRAALPRPRELLGLVKSVLFAPEDLALVRGDPAERRRFLDDLLVSRTPRLAGVRSDYDRVLKQRNALLKTARMARGDALATLDVWDAHLVDYGGQLLAARLALVADLAPHVARAYATVAGAGGAAAGLGYASTVPLAGDGTPPAPDAPTPSAAGLSAALRERIAERRRDEVDRGMTLVGPHRDDLVLHLGGVPAKGFASHGESWSLALALKLGCFGLLRADGEEPILVLDDVFATLDAGRRAALAEVARSAEQTLITAAVLDDVPDELRGARVEVGEGTATLVGPPPRSRPGRCPVADDRPPRPSDIARAALEAARAASASRPAPTRRRVAGPRRRWTGPGPGEDDPQPLARLVDSLVSTQDWSEQTRVGAVFGRWSAIVGQDIAAHCRPETLTEGELLVVAESTAWATQLRLLAPTILAKLRASVGGDVVTRLRVVGPTAPSWKKGPRSVRGRGPRDTYG</sequence>
<dbReference type="InterPro" id="IPR007922">
    <property type="entry name" value="DciA-like"/>
</dbReference>
<dbReference type="Pfam" id="PF02463">
    <property type="entry name" value="SMC_N"/>
    <property type="match status" value="1"/>
</dbReference>
<keyword evidence="9 13" id="KW-0238">DNA-binding</keyword>
<dbReference type="Gene3D" id="1.20.1050.90">
    <property type="entry name" value="RecF/RecN/SMC, N-terminal domain"/>
    <property type="match status" value="1"/>
</dbReference>
<evidence type="ECO:0000256" key="13">
    <source>
        <dbReference type="HAMAP-Rule" id="MF_00365"/>
    </source>
</evidence>
<dbReference type="CDD" id="cd03242">
    <property type="entry name" value="ABC_RecF"/>
    <property type="match status" value="1"/>
</dbReference>
<comment type="caution">
    <text evidence="16">The sequence shown here is derived from an EMBL/GenBank/DDBJ whole genome shotgun (WGS) entry which is preliminary data.</text>
</comment>
<comment type="subcellular location">
    <subcellularLocation>
        <location evidence="1 13">Cytoplasm</location>
    </subcellularLocation>
</comment>
<dbReference type="InterPro" id="IPR003395">
    <property type="entry name" value="RecF/RecN/SMC_N"/>
</dbReference>
<dbReference type="Pfam" id="PF05258">
    <property type="entry name" value="DciA"/>
    <property type="match status" value="1"/>
</dbReference>
<dbReference type="SUPFAM" id="SSF52540">
    <property type="entry name" value="P-loop containing nucleoside triphosphate hydrolases"/>
    <property type="match status" value="1"/>
</dbReference>
<feature type="region of interest" description="Disordered" evidence="14">
    <location>
        <begin position="539"/>
        <end position="558"/>
    </location>
</feature>
<comment type="function">
    <text evidence="12 13">The RecF protein is involved in DNA metabolism; it is required for DNA replication and normal SOS inducibility. RecF binds preferentially to single-stranded, linear DNA. It also seems to bind ATP.</text>
</comment>
<keyword evidence="5 13" id="KW-0235">DNA replication</keyword>
<dbReference type="RefSeq" id="WP_110004856.1">
    <property type="nucleotide sequence ID" value="NZ_QGTX01000001.1"/>
</dbReference>
<keyword evidence="8 13" id="KW-0067">ATP-binding</keyword>
<keyword evidence="10 13" id="KW-0234">DNA repair</keyword>
<keyword evidence="11 13" id="KW-0742">SOS response</keyword>
<evidence type="ECO:0000256" key="6">
    <source>
        <dbReference type="ARBA" id="ARBA00022741"/>
    </source>
</evidence>
<dbReference type="InterPro" id="IPR027417">
    <property type="entry name" value="P-loop_NTPase"/>
</dbReference>
<dbReference type="GO" id="GO:0000731">
    <property type="term" value="P:DNA synthesis involved in DNA repair"/>
    <property type="evidence" value="ECO:0007669"/>
    <property type="project" value="TreeGrafter"/>
</dbReference>
<feature type="compositionally biased region" description="Low complexity" evidence="14">
    <location>
        <begin position="405"/>
        <end position="421"/>
    </location>
</feature>
<protein>
    <recommendedName>
        <fullName evidence="3 13">DNA replication and repair protein RecF</fullName>
    </recommendedName>
</protein>
<dbReference type="InterPro" id="IPR042174">
    <property type="entry name" value="RecF_2"/>
</dbReference>
<evidence type="ECO:0000256" key="12">
    <source>
        <dbReference type="ARBA" id="ARBA00025401"/>
    </source>
</evidence>
<evidence type="ECO:0000256" key="5">
    <source>
        <dbReference type="ARBA" id="ARBA00022705"/>
    </source>
</evidence>
<dbReference type="GO" id="GO:0005737">
    <property type="term" value="C:cytoplasm"/>
    <property type="evidence" value="ECO:0007669"/>
    <property type="project" value="UniProtKB-SubCell"/>
</dbReference>
<evidence type="ECO:0000256" key="8">
    <source>
        <dbReference type="ARBA" id="ARBA00022840"/>
    </source>
</evidence>
<dbReference type="OrthoDB" id="9803889at2"/>
<feature type="compositionally biased region" description="Basic residues" evidence="14">
    <location>
        <begin position="422"/>
        <end position="434"/>
    </location>
</feature>
<dbReference type="GO" id="GO:0006302">
    <property type="term" value="P:double-strand break repair"/>
    <property type="evidence" value="ECO:0007669"/>
    <property type="project" value="TreeGrafter"/>
</dbReference>
<evidence type="ECO:0000256" key="2">
    <source>
        <dbReference type="ARBA" id="ARBA00008016"/>
    </source>
</evidence>
<dbReference type="InterPro" id="IPR001238">
    <property type="entry name" value="DNA-binding_RecF"/>
</dbReference>
<dbReference type="GO" id="GO:0006260">
    <property type="term" value="P:DNA replication"/>
    <property type="evidence" value="ECO:0007669"/>
    <property type="project" value="UniProtKB-UniRule"/>
</dbReference>
<dbReference type="HAMAP" id="MF_00365">
    <property type="entry name" value="RecF"/>
    <property type="match status" value="1"/>
</dbReference>
<evidence type="ECO:0000256" key="9">
    <source>
        <dbReference type="ARBA" id="ARBA00023125"/>
    </source>
</evidence>
<gene>
    <name evidence="13" type="primary">recF</name>
    <name evidence="16" type="ORF">JD79_01329</name>
</gene>
<evidence type="ECO:0000256" key="14">
    <source>
        <dbReference type="SAM" id="MobiDB-lite"/>
    </source>
</evidence>
<dbReference type="PANTHER" id="PTHR32182">
    <property type="entry name" value="DNA REPLICATION AND REPAIR PROTEIN RECF"/>
    <property type="match status" value="1"/>
</dbReference>
<evidence type="ECO:0000313" key="17">
    <source>
        <dbReference type="Proteomes" id="UP000246661"/>
    </source>
</evidence>
<evidence type="ECO:0000256" key="3">
    <source>
        <dbReference type="ARBA" id="ARBA00020170"/>
    </source>
</evidence>
<dbReference type="NCBIfam" id="TIGR00611">
    <property type="entry name" value="recf"/>
    <property type="match status" value="1"/>
</dbReference>
<dbReference type="EMBL" id="QGTX01000001">
    <property type="protein sequence ID" value="PWW22178.1"/>
    <property type="molecule type" value="Genomic_DNA"/>
</dbReference>
<feature type="domain" description="RecF/RecN/SMC N-terminal" evidence="15">
    <location>
        <begin position="2"/>
        <end position="355"/>
    </location>
</feature>
<dbReference type="GO" id="GO:0003697">
    <property type="term" value="F:single-stranded DNA binding"/>
    <property type="evidence" value="ECO:0007669"/>
    <property type="project" value="UniProtKB-UniRule"/>
</dbReference>
<dbReference type="GO" id="GO:0005524">
    <property type="term" value="F:ATP binding"/>
    <property type="evidence" value="ECO:0007669"/>
    <property type="project" value="UniProtKB-UniRule"/>
</dbReference>
<dbReference type="PROSITE" id="PS00617">
    <property type="entry name" value="RECF_1"/>
    <property type="match status" value="1"/>
</dbReference>
<dbReference type="Proteomes" id="UP000246661">
    <property type="component" value="Unassembled WGS sequence"/>
</dbReference>
<accession>A0A317QEN1</accession>
<reference evidence="17" key="1">
    <citation type="submission" date="2018-05" db="EMBL/GenBank/DDBJ databases">
        <authorList>
            <person name="Klenk H.-P."/>
            <person name="Huntemann M."/>
            <person name="Clum A."/>
            <person name="Pillay M."/>
            <person name="Palaniappan K."/>
            <person name="Varghese N."/>
            <person name="Mikhailova N."/>
            <person name="Stamatis D."/>
            <person name="Reddy T."/>
            <person name="Daum C."/>
            <person name="Shapiro N."/>
            <person name="Ivanova N."/>
            <person name="Kyrpides N."/>
            <person name="Woyke T."/>
        </authorList>
    </citation>
    <scope>NUCLEOTIDE SEQUENCE [LARGE SCALE GENOMIC DNA]</scope>
    <source>
        <strain evidence="17">DSM 45417</strain>
    </source>
</reference>
<keyword evidence="7 13" id="KW-0227">DNA damage</keyword>
<name>A0A317QEN1_9ACTN</name>
<evidence type="ECO:0000256" key="1">
    <source>
        <dbReference type="ARBA" id="ARBA00004496"/>
    </source>
</evidence>
<evidence type="ECO:0000256" key="4">
    <source>
        <dbReference type="ARBA" id="ARBA00022490"/>
    </source>
</evidence>
<dbReference type="PANTHER" id="PTHR32182:SF0">
    <property type="entry name" value="DNA REPLICATION AND REPAIR PROTEIN RECF"/>
    <property type="match status" value="1"/>
</dbReference>
<evidence type="ECO:0000259" key="15">
    <source>
        <dbReference type="Pfam" id="PF02463"/>
    </source>
</evidence>
<keyword evidence="6 13" id="KW-0547">Nucleotide-binding</keyword>
<evidence type="ECO:0000256" key="11">
    <source>
        <dbReference type="ARBA" id="ARBA00023236"/>
    </source>
</evidence>
<evidence type="ECO:0000256" key="7">
    <source>
        <dbReference type="ARBA" id="ARBA00022763"/>
    </source>
</evidence>
<organism evidence="16 17">
    <name type="scientific">Geodermatophilus normandii</name>
    <dbReference type="NCBI Taxonomy" id="1137989"/>
    <lineage>
        <taxon>Bacteria</taxon>
        <taxon>Bacillati</taxon>
        <taxon>Actinomycetota</taxon>
        <taxon>Actinomycetes</taxon>
        <taxon>Geodermatophilales</taxon>
        <taxon>Geodermatophilaceae</taxon>
        <taxon>Geodermatophilus</taxon>
    </lineage>
</organism>
<evidence type="ECO:0000313" key="16">
    <source>
        <dbReference type="EMBL" id="PWW22178.1"/>
    </source>
</evidence>
<proteinExistence type="inferred from homology"/>
<keyword evidence="4 13" id="KW-0963">Cytoplasm</keyword>
<dbReference type="AlphaFoldDB" id="A0A317QEN1"/>
<dbReference type="InterPro" id="IPR018078">
    <property type="entry name" value="DNA-binding_RecF_CS"/>
</dbReference>
<evidence type="ECO:0000256" key="10">
    <source>
        <dbReference type="ARBA" id="ARBA00023204"/>
    </source>
</evidence>
<feature type="region of interest" description="Disordered" evidence="14">
    <location>
        <begin position="373"/>
        <end position="447"/>
    </location>
</feature>